<protein>
    <recommendedName>
        <fullName evidence="8">Splicing factor YJU2</fullName>
    </recommendedName>
</protein>
<reference evidence="11 12" key="1">
    <citation type="journal article" date="2011" name="Proc. Natl. Acad. Sci. U.S.A.">
        <title>Genome and transcriptome analyses of the mountain pine beetle-fungal symbiont Grosmannia clavigera, a lodgepole pine pathogen.</title>
        <authorList>
            <person name="DiGuistini S."/>
            <person name="Wang Y."/>
            <person name="Liao N.Y."/>
            <person name="Taylor G."/>
            <person name="Tanguay P."/>
            <person name="Feau N."/>
            <person name="Henrissat B."/>
            <person name="Chan S.K."/>
            <person name="Hesse-Orce U."/>
            <person name="Alamouti S.M."/>
            <person name="Tsui C.K.M."/>
            <person name="Docking R.T."/>
            <person name="Levasseur A."/>
            <person name="Haridas S."/>
            <person name="Robertson G."/>
            <person name="Birol I."/>
            <person name="Holt R.A."/>
            <person name="Marra M.A."/>
            <person name="Hamelin R.C."/>
            <person name="Hirst M."/>
            <person name="Jones S.J.M."/>
            <person name="Bohlmann J."/>
            <person name="Breuil C."/>
        </authorList>
    </citation>
    <scope>NUCLEOTIDE SEQUENCE [LARGE SCALE GENOMIC DNA]</scope>
    <source>
        <strain evidence="12">kw1407 / UAMH 11150</strain>
    </source>
</reference>
<keyword evidence="3 8" id="KW-0479">Metal-binding</keyword>
<evidence type="ECO:0000256" key="1">
    <source>
        <dbReference type="ARBA" id="ARBA00004123"/>
    </source>
</evidence>
<dbReference type="Pfam" id="PF04502">
    <property type="entry name" value="Saf4_Yju2"/>
    <property type="match status" value="1"/>
</dbReference>
<feature type="binding site" evidence="8">
    <location>
        <position position="84"/>
    </location>
    <ligand>
        <name>Zn(2+)</name>
        <dbReference type="ChEBI" id="CHEBI:29105"/>
    </ligand>
</feature>
<dbReference type="OrthoDB" id="674963at2759"/>
<evidence type="ECO:0000256" key="2">
    <source>
        <dbReference type="ARBA" id="ARBA00022664"/>
    </source>
</evidence>
<dbReference type="InterPro" id="IPR007590">
    <property type="entry name" value="Saf4/Yju2"/>
</dbReference>
<evidence type="ECO:0000256" key="5">
    <source>
        <dbReference type="ARBA" id="ARBA00022833"/>
    </source>
</evidence>
<dbReference type="GO" id="GO:0046872">
    <property type="term" value="F:metal ion binding"/>
    <property type="evidence" value="ECO:0007669"/>
    <property type="project" value="UniProtKB-KW"/>
</dbReference>
<feature type="compositionally biased region" description="Low complexity" evidence="10">
    <location>
        <begin position="270"/>
        <end position="285"/>
    </location>
</feature>
<keyword evidence="4 8" id="KW-0747">Spliceosome</keyword>
<evidence type="ECO:0000313" key="12">
    <source>
        <dbReference type="Proteomes" id="UP000007796"/>
    </source>
</evidence>
<evidence type="ECO:0000256" key="3">
    <source>
        <dbReference type="ARBA" id="ARBA00022723"/>
    </source>
</evidence>
<feature type="compositionally biased region" description="Basic residues" evidence="10">
    <location>
        <begin position="299"/>
        <end position="308"/>
    </location>
</feature>
<evidence type="ECO:0000256" key="9">
    <source>
        <dbReference type="SAM" id="Coils"/>
    </source>
</evidence>
<dbReference type="GO" id="GO:0071006">
    <property type="term" value="C:U2-type catalytic step 1 spliceosome"/>
    <property type="evidence" value="ECO:0007669"/>
    <property type="project" value="UniProtKB-UniRule"/>
</dbReference>
<sequence>MSERKVLTKYYPADFDPSVLERRSRKPKNAGPAVQVVRLMAPMSMRCTRCGEYIYKGRKFNARKETPEDLKYLGVQMYRFYIRCTRCSAEIIFRSDPKNQDYAVVSGAKRNVEPWRQAIEESDEQRLDRLEAEEAEANGEAVSEQSRMEELEAKTLEAKREMDVADALDEIRTRNARIARADHRDHLEAVALARPSDEEERLRQQDREDEEAARKAFAAAAAATTWQPDAIEIVDDDMMDDNVERKIRPNDPLARVQAAIQRLNNEDSFGESSSGASSPSTIASPRMDAAASTVPSFKRQVKKKKNHAALLGIKKKPSLV</sequence>
<organism evidence="12">
    <name type="scientific">Grosmannia clavigera (strain kw1407 / UAMH 11150)</name>
    <name type="common">Blue stain fungus</name>
    <name type="synonym">Graphiocladiella clavigera</name>
    <dbReference type="NCBI Taxonomy" id="655863"/>
    <lineage>
        <taxon>Eukaryota</taxon>
        <taxon>Fungi</taxon>
        <taxon>Dikarya</taxon>
        <taxon>Ascomycota</taxon>
        <taxon>Pezizomycotina</taxon>
        <taxon>Sordariomycetes</taxon>
        <taxon>Sordariomycetidae</taxon>
        <taxon>Ophiostomatales</taxon>
        <taxon>Ophiostomataceae</taxon>
        <taxon>Leptographium</taxon>
    </lineage>
</organism>
<feature type="coiled-coil region" evidence="9">
    <location>
        <begin position="120"/>
        <end position="168"/>
    </location>
</feature>
<dbReference type="EMBL" id="GL629794">
    <property type="protein sequence ID" value="EFX01505.1"/>
    <property type="molecule type" value="Genomic_DNA"/>
</dbReference>
<gene>
    <name evidence="11" type="ORF">CMQ_6447</name>
</gene>
<proteinExistence type="inferred from homology"/>
<dbReference type="HAMAP" id="MF_03226">
    <property type="entry name" value="YJU2"/>
    <property type="match status" value="1"/>
</dbReference>
<evidence type="ECO:0000256" key="10">
    <source>
        <dbReference type="SAM" id="MobiDB-lite"/>
    </source>
</evidence>
<comment type="subunit">
    <text evidence="8">Component of the spliceosome. Present in the activated B complex, the catalytically activated B* complex which catalyzes the branching, the catalytic step 1 C complex catalyzing the exon ligation, and the postcatalytic P complex containing the ligated exons (mRNA) and the excised lariat intron.</text>
</comment>
<evidence type="ECO:0000256" key="7">
    <source>
        <dbReference type="ARBA" id="ARBA00023242"/>
    </source>
</evidence>
<dbReference type="Proteomes" id="UP000007796">
    <property type="component" value="Unassembled WGS sequence"/>
</dbReference>
<keyword evidence="6" id="KW-0508">mRNA splicing</keyword>
<comment type="function">
    <text evidence="8">Part of the spliceosome which catalyzes two sequential transesterification reactions, first the excision of the non-coding intron from pre-mRNA and then the ligation of the coding exons to form the mature mRNA. Plays a role in stabilizing the structure of the spliceosome catalytic core and docking of the branch helix into the active site, producing 5'-exon and lariat intron-3'-intermediates.</text>
</comment>
<dbReference type="PANTHER" id="PTHR12111">
    <property type="entry name" value="SPLICING FACTOR YJU2"/>
    <property type="match status" value="1"/>
</dbReference>
<feature type="binding site" evidence="8">
    <location>
        <position position="50"/>
    </location>
    <ligand>
        <name>Zn(2+)</name>
        <dbReference type="ChEBI" id="CHEBI:29105"/>
    </ligand>
</feature>
<dbReference type="InterPro" id="IPR043701">
    <property type="entry name" value="Yju2"/>
</dbReference>
<dbReference type="eggNOG" id="KOG2989">
    <property type="taxonomic scope" value="Eukaryota"/>
</dbReference>
<comment type="similarity">
    <text evidence="8">Belongs to the CWC16 family. YJU2 subfamily.</text>
</comment>
<comment type="subcellular location">
    <subcellularLocation>
        <location evidence="1 8">Nucleus</location>
    </subcellularLocation>
</comment>
<dbReference type="FunCoup" id="F0XLJ8">
    <property type="interactions" value="627"/>
</dbReference>
<dbReference type="HOGENOM" id="CLU_053603_1_0_1"/>
<keyword evidence="5 8" id="KW-0862">Zinc</keyword>
<dbReference type="GeneID" id="25979881"/>
<name>F0XLJ8_GROCL</name>
<accession>F0XLJ8</accession>
<evidence type="ECO:0000256" key="6">
    <source>
        <dbReference type="ARBA" id="ARBA00023187"/>
    </source>
</evidence>
<evidence type="ECO:0000256" key="8">
    <source>
        <dbReference type="HAMAP-Rule" id="MF_03226"/>
    </source>
</evidence>
<evidence type="ECO:0000313" key="11">
    <source>
        <dbReference type="EMBL" id="EFX01505.1"/>
    </source>
</evidence>
<keyword evidence="12" id="KW-1185">Reference proteome</keyword>
<dbReference type="AlphaFoldDB" id="F0XLJ8"/>
<dbReference type="InParanoid" id="F0XLJ8"/>
<dbReference type="GO" id="GO:0000349">
    <property type="term" value="P:generation of catalytic spliceosome for first transesterification step"/>
    <property type="evidence" value="ECO:0007669"/>
    <property type="project" value="UniProtKB-UniRule"/>
</dbReference>
<dbReference type="STRING" id="655863.F0XLJ8"/>
<dbReference type="PANTHER" id="PTHR12111:SF1">
    <property type="entry name" value="SPLICING FACTOR YJU2"/>
    <property type="match status" value="1"/>
</dbReference>
<dbReference type="RefSeq" id="XP_014170987.1">
    <property type="nucleotide sequence ID" value="XM_014315512.1"/>
</dbReference>
<keyword evidence="7 8" id="KW-0539">Nucleus</keyword>
<keyword evidence="9" id="KW-0175">Coiled coil</keyword>
<feature type="region of interest" description="Disordered" evidence="10">
    <location>
        <begin position="264"/>
        <end position="308"/>
    </location>
</feature>
<feature type="binding site" evidence="8">
    <location>
        <position position="87"/>
    </location>
    <ligand>
        <name>Zn(2+)</name>
        <dbReference type="ChEBI" id="CHEBI:29105"/>
    </ligand>
</feature>
<evidence type="ECO:0000256" key="4">
    <source>
        <dbReference type="ARBA" id="ARBA00022728"/>
    </source>
</evidence>
<feature type="binding site" evidence="8">
    <location>
        <position position="47"/>
    </location>
    <ligand>
        <name>Zn(2+)</name>
        <dbReference type="ChEBI" id="CHEBI:29105"/>
    </ligand>
</feature>
<keyword evidence="2" id="KW-0507">mRNA processing</keyword>